<evidence type="ECO:0000313" key="4">
    <source>
        <dbReference type="EMBL" id="MTT76352.1"/>
    </source>
</evidence>
<evidence type="ECO:0000313" key="7">
    <source>
        <dbReference type="Proteomes" id="UP000484547"/>
    </source>
</evidence>
<organism evidence="3">
    <name type="scientific">Phascolarctobacterium faecium</name>
    <dbReference type="NCBI Taxonomy" id="33025"/>
    <lineage>
        <taxon>Bacteria</taxon>
        <taxon>Bacillati</taxon>
        <taxon>Bacillota</taxon>
        <taxon>Negativicutes</taxon>
        <taxon>Acidaminococcales</taxon>
        <taxon>Acidaminococcaceae</taxon>
        <taxon>Phascolarctobacterium</taxon>
    </lineage>
</organism>
<dbReference type="Pfam" id="PF01381">
    <property type="entry name" value="HTH_3"/>
    <property type="match status" value="1"/>
</dbReference>
<dbReference type="Proteomes" id="UP000443070">
    <property type="component" value="Unassembled WGS sequence"/>
</dbReference>
<dbReference type="GeneID" id="49406430"/>
<dbReference type="GO" id="GO:0003677">
    <property type="term" value="F:DNA binding"/>
    <property type="evidence" value="ECO:0007669"/>
    <property type="project" value="UniProtKB-KW"/>
</dbReference>
<dbReference type="Proteomes" id="UP000484547">
    <property type="component" value="Unassembled WGS sequence"/>
</dbReference>
<accession>A0A3G9HDR7</accession>
<dbReference type="InterPro" id="IPR001387">
    <property type="entry name" value="Cro/C1-type_HTH"/>
</dbReference>
<evidence type="ECO:0000259" key="2">
    <source>
        <dbReference type="PROSITE" id="PS50943"/>
    </source>
</evidence>
<dbReference type="PANTHER" id="PTHR46797">
    <property type="entry name" value="HTH-TYPE TRANSCRIPTIONAL REGULATOR"/>
    <property type="match status" value="1"/>
</dbReference>
<dbReference type="PROSITE" id="PS50943">
    <property type="entry name" value="HTH_CROC1"/>
    <property type="match status" value="1"/>
</dbReference>
<accession>R6IJE6</accession>
<dbReference type="InterPro" id="IPR010982">
    <property type="entry name" value="Lambda_DNA-bd_dom_sf"/>
</dbReference>
<protein>
    <submittedName>
        <fullName evidence="3">DNA-binding helix-turn-helix protein</fullName>
    </submittedName>
    <submittedName>
        <fullName evidence="4">Helix-turn-helix domain-containing protein</fullName>
    </submittedName>
</protein>
<keyword evidence="1 3" id="KW-0238">DNA-binding</keyword>
<comment type="caution">
    <text evidence="3">The sequence shown here is derived from an EMBL/GenBank/DDBJ whole genome shotgun (WGS) entry which is preliminary data.</text>
</comment>
<dbReference type="GO" id="GO:0003700">
    <property type="term" value="F:DNA-binding transcription factor activity"/>
    <property type="evidence" value="ECO:0007669"/>
    <property type="project" value="TreeGrafter"/>
</dbReference>
<reference evidence="6 7" key="2">
    <citation type="journal article" date="2019" name="Nat. Med.">
        <title>A library of human gut bacterial isolates paired with longitudinal multiomics data enables mechanistic microbiome research.</title>
        <authorList>
            <person name="Poyet M."/>
            <person name="Groussin M."/>
            <person name="Gibbons S.M."/>
            <person name="Avila-Pacheco J."/>
            <person name="Jiang X."/>
            <person name="Kearney S.M."/>
            <person name="Perrotta A.R."/>
            <person name="Berdy B."/>
            <person name="Zhao S."/>
            <person name="Lieberman T.D."/>
            <person name="Swanson P.K."/>
            <person name="Smith M."/>
            <person name="Roesemann S."/>
            <person name="Alexander J.E."/>
            <person name="Rich S.A."/>
            <person name="Livny J."/>
            <person name="Vlamakis H."/>
            <person name="Clish C."/>
            <person name="Bullock K."/>
            <person name="Deik A."/>
            <person name="Scott J."/>
            <person name="Pierce K.A."/>
            <person name="Xavier R.J."/>
            <person name="Alm E.J."/>
        </authorList>
    </citation>
    <scope>NUCLEOTIDE SEQUENCE [LARGE SCALE GENOMIC DNA]</scope>
    <source>
        <strain evidence="4 7">BIOML-A13</strain>
        <strain evidence="5 6">BIOML-A3</strain>
    </source>
</reference>
<dbReference type="SUPFAM" id="SSF47413">
    <property type="entry name" value="lambda repressor-like DNA-binding domains"/>
    <property type="match status" value="1"/>
</dbReference>
<dbReference type="PANTHER" id="PTHR46797:SF1">
    <property type="entry name" value="METHYLPHOSPHONATE SYNTHASE"/>
    <property type="match status" value="1"/>
</dbReference>
<gene>
    <name evidence="3" type="ORF">BN533_00609</name>
    <name evidence="4" type="ORF">GMD11_08755</name>
    <name evidence="5" type="ORF">GMD18_08410</name>
</gene>
<dbReference type="EMBL" id="WNBW01000006">
    <property type="protein sequence ID" value="MTU04416.1"/>
    <property type="molecule type" value="Genomic_DNA"/>
</dbReference>
<dbReference type="CDD" id="cd00093">
    <property type="entry name" value="HTH_XRE"/>
    <property type="match status" value="1"/>
</dbReference>
<sequence length="80" mass="8877">MFAEKYRSIGLNILYYRRLKGLSQEALSIKAGLTRSYISKIERGAARCGLEVFFLIAQALEVDPAELISDLPPGTESAQK</sequence>
<evidence type="ECO:0000256" key="1">
    <source>
        <dbReference type="ARBA" id="ARBA00023125"/>
    </source>
</evidence>
<proteinExistence type="predicted"/>
<name>A0A3G9HDR7_9FIRM</name>
<dbReference type="AlphaFoldDB" id="A0A3G9HDR7"/>
<evidence type="ECO:0000313" key="3">
    <source>
        <dbReference type="EMBL" id="CDB45481.1"/>
    </source>
</evidence>
<evidence type="ECO:0000313" key="6">
    <source>
        <dbReference type="Proteomes" id="UP000443070"/>
    </source>
</evidence>
<dbReference type="SMART" id="SM00530">
    <property type="entry name" value="HTH_XRE"/>
    <property type="match status" value="1"/>
</dbReference>
<dbReference type="Gene3D" id="1.10.260.40">
    <property type="entry name" value="lambda repressor-like DNA-binding domains"/>
    <property type="match status" value="1"/>
</dbReference>
<feature type="domain" description="HTH cro/C1-type" evidence="2">
    <location>
        <begin position="13"/>
        <end position="67"/>
    </location>
</feature>
<dbReference type="InterPro" id="IPR050807">
    <property type="entry name" value="TransReg_Diox_bact_type"/>
</dbReference>
<dbReference type="EMBL" id="WNBM01000006">
    <property type="protein sequence ID" value="MTT76352.1"/>
    <property type="molecule type" value="Genomic_DNA"/>
</dbReference>
<keyword evidence="6" id="KW-1185">Reference proteome</keyword>
<dbReference type="EMBL" id="CBDS010000037">
    <property type="protein sequence ID" value="CDB45481.1"/>
    <property type="molecule type" value="Genomic_DNA"/>
</dbReference>
<reference evidence="3" key="1">
    <citation type="submission" date="2012-11" db="EMBL/GenBank/DDBJ databases">
        <title>Dependencies among metagenomic species, viruses, plasmids and units of genetic variation.</title>
        <authorList>
            <person name="Nielsen H.B."/>
            <person name="Almeida M."/>
            <person name="Juncker A.S."/>
            <person name="Rasmussen S."/>
            <person name="Li J."/>
            <person name="Sunagawa S."/>
            <person name="Plichta D."/>
            <person name="Gautier L."/>
            <person name="Le Chatelier E."/>
            <person name="Peletier E."/>
            <person name="Bonde I."/>
            <person name="Nielsen T."/>
            <person name="Manichanh C."/>
            <person name="Arumugam M."/>
            <person name="Batto J."/>
            <person name="Santos M.B.Q.D."/>
            <person name="Blom N."/>
            <person name="Borruel N."/>
            <person name="Burgdorf K.S."/>
            <person name="Boumezbeur F."/>
            <person name="Casellas F."/>
            <person name="Dore J."/>
            <person name="Guarner F."/>
            <person name="Hansen T."/>
            <person name="Hildebrand F."/>
            <person name="Kaas R.S."/>
            <person name="Kennedy S."/>
            <person name="Kristiansen K."/>
            <person name="Kultima J.R."/>
            <person name="Leonard P."/>
            <person name="Levenez F."/>
            <person name="Lund O."/>
            <person name="Moumen B."/>
            <person name="Le Paslier D."/>
            <person name="Pons N."/>
            <person name="Pedersen O."/>
            <person name="Prifti E."/>
            <person name="Qin J."/>
            <person name="Raes J."/>
            <person name="Tap J."/>
            <person name="Tims S."/>
            <person name="Ussery D.W."/>
            <person name="Yamada T."/>
            <person name="MetaHit consortium"/>
            <person name="Renault P."/>
            <person name="Sicheritz-Ponten T."/>
            <person name="Bork P."/>
            <person name="Wang J."/>
            <person name="Brunak S."/>
            <person name="Ehrlich S.D."/>
        </authorList>
    </citation>
    <scope>NUCLEOTIDE SEQUENCE [LARGE SCALE GENOMIC DNA]</scope>
</reference>
<dbReference type="OrthoDB" id="1629646at2"/>
<evidence type="ECO:0000313" key="5">
    <source>
        <dbReference type="EMBL" id="MTU04416.1"/>
    </source>
</evidence>
<dbReference type="RefSeq" id="WP_021717512.1">
    <property type="nucleotide sequence ID" value="NZ_AP019004.1"/>
</dbReference>
<dbReference type="GO" id="GO:0005829">
    <property type="term" value="C:cytosol"/>
    <property type="evidence" value="ECO:0007669"/>
    <property type="project" value="TreeGrafter"/>
</dbReference>